<dbReference type="Proteomes" id="UP000663937">
    <property type="component" value="Chromosome"/>
</dbReference>
<dbReference type="AlphaFoldDB" id="A0A8A4ZHY3"/>
<evidence type="ECO:0000256" key="3">
    <source>
        <dbReference type="ARBA" id="ARBA00022475"/>
    </source>
</evidence>
<comment type="similarity">
    <text evidence="2">Belongs to the DedA family.</text>
</comment>
<dbReference type="EMBL" id="CP071868">
    <property type="protein sequence ID" value="QTE30875.1"/>
    <property type="molecule type" value="Genomic_DNA"/>
</dbReference>
<evidence type="ECO:0000256" key="5">
    <source>
        <dbReference type="ARBA" id="ARBA00022989"/>
    </source>
</evidence>
<feature type="compositionally biased region" description="Basic and acidic residues" evidence="7">
    <location>
        <begin position="214"/>
        <end position="226"/>
    </location>
</feature>
<dbReference type="RefSeq" id="WP_227425250.1">
    <property type="nucleotide sequence ID" value="NZ_CP071868.1"/>
</dbReference>
<feature type="transmembrane region" description="Helical" evidence="8">
    <location>
        <begin position="40"/>
        <end position="62"/>
    </location>
</feature>
<evidence type="ECO:0000256" key="1">
    <source>
        <dbReference type="ARBA" id="ARBA00004651"/>
    </source>
</evidence>
<organism evidence="10 11">
    <name type="scientific">Pengzhenrongella sicca</name>
    <dbReference type="NCBI Taxonomy" id="2819238"/>
    <lineage>
        <taxon>Bacteria</taxon>
        <taxon>Bacillati</taxon>
        <taxon>Actinomycetota</taxon>
        <taxon>Actinomycetes</taxon>
        <taxon>Micrococcales</taxon>
        <taxon>Pengzhenrongella</taxon>
    </lineage>
</organism>
<reference evidence="10" key="1">
    <citation type="submission" date="2021-03" db="EMBL/GenBank/DDBJ databases">
        <title>Pengzhenrongella sicca gen. nov., sp. nov., a new member of suborder Micrococcineae isolated from High-Arctic tundra soil.</title>
        <authorList>
            <person name="Peng F."/>
        </authorList>
    </citation>
    <scope>NUCLEOTIDE SEQUENCE</scope>
    <source>
        <strain evidence="10">LRZ-2</strain>
    </source>
</reference>
<dbReference type="GO" id="GO:0005886">
    <property type="term" value="C:plasma membrane"/>
    <property type="evidence" value="ECO:0007669"/>
    <property type="project" value="UniProtKB-SubCell"/>
</dbReference>
<proteinExistence type="inferred from homology"/>
<protein>
    <submittedName>
        <fullName evidence="10">DedA family protein</fullName>
    </submittedName>
</protein>
<evidence type="ECO:0000256" key="7">
    <source>
        <dbReference type="SAM" id="MobiDB-lite"/>
    </source>
</evidence>
<keyword evidence="6 8" id="KW-0472">Membrane</keyword>
<evidence type="ECO:0000313" key="10">
    <source>
        <dbReference type="EMBL" id="QTE30875.1"/>
    </source>
</evidence>
<dbReference type="KEGG" id="psic:J4E96_08090"/>
<keyword evidence="5 8" id="KW-1133">Transmembrane helix</keyword>
<evidence type="ECO:0000256" key="2">
    <source>
        <dbReference type="ARBA" id="ARBA00010792"/>
    </source>
</evidence>
<comment type="subcellular location">
    <subcellularLocation>
        <location evidence="1">Cell membrane</location>
        <topology evidence="1">Multi-pass membrane protein</topology>
    </subcellularLocation>
</comment>
<dbReference type="PANTHER" id="PTHR42709">
    <property type="entry name" value="ALKALINE PHOSPHATASE LIKE PROTEIN"/>
    <property type="match status" value="1"/>
</dbReference>
<evidence type="ECO:0000313" key="11">
    <source>
        <dbReference type="Proteomes" id="UP000663937"/>
    </source>
</evidence>
<feature type="domain" description="VTT" evidence="9">
    <location>
        <begin position="21"/>
        <end position="144"/>
    </location>
</feature>
<keyword evidence="11" id="KW-1185">Reference proteome</keyword>
<evidence type="ECO:0000256" key="4">
    <source>
        <dbReference type="ARBA" id="ARBA00022692"/>
    </source>
</evidence>
<dbReference type="InterPro" id="IPR051311">
    <property type="entry name" value="DedA_domain"/>
</dbReference>
<name>A0A8A4ZHY3_9MICO</name>
<evidence type="ECO:0000259" key="9">
    <source>
        <dbReference type="Pfam" id="PF09335"/>
    </source>
</evidence>
<accession>A0A8A4ZHY3</accession>
<evidence type="ECO:0000256" key="6">
    <source>
        <dbReference type="ARBA" id="ARBA00023136"/>
    </source>
</evidence>
<dbReference type="PANTHER" id="PTHR42709:SF6">
    <property type="entry name" value="UNDECAPRENYL PHOSPHATE TRANSPORTER A"/>
    <property type="match status" value="1"/>
</dbReference>
<feature type="transmembrane region" description="Helical" evidence="8">
    <location>
        <begin position="127"/>
        <end position="150"/>
    </location>
</feature>
<feature type="region of interest" description="Disordered" evidence="7">
    <location>
        <begin position="205"/>
        <end position="226"/>
    </location>
</feature>
<keyword evidence="3" id="KW-1003">Cell membrane</keyword>
<keyword evidence="4 8" id="KW-0812">Transmembrane</keyword>
<gene>
    <name evidence="10" type="ORF">J4E96_08090</name>
</gene>
<feature type="transmembrane region" description="Helical" evidence="8">
    <location>
        <begin position="156"/>
        <end position="173"/>
    </location>
</feature>
<sequence>MIAYVALYLLVALDGIFPPVPSESAVITLAALSSAGGGTNLVLVLLVAAAGAFTGDQVAYVVGRRINPRRLPFLRTTRGRRTVAWAGAALTRRGPAVILAARYLPVARVAVNVTAGAVGYPRAKFSVLTAIGAVGWSAYSAVLGVTAGAWFPGRPLLAVSAGIVSGVVIGLAVDQVLRWASARAHPSGSGDAPARATQPVYVSGEELAHPCPSGEKDAEKGRRTFG</sequence>
<dbReference type="Pfam" id="PF09335">
    <property type="entry name" value="VTT_dom"/>
    <property type="match status" value="1"/>
</dbReference>
<dbReference type="InterPro" id="IPR032816">
    <property type="entry name" value="VTT_dom"/>
</dbReference>
<evidence type="ECO:0000256" key="8">
    <source>
        <dbReference type="SAM" id="Phobius"/>
    </source>
</evidence>